<sequence length="473" mass="52100">MDGQPRVTRARVRVVQPKDDVAPSRRSTSLRHSILGPPPDARLNAHLSADAPATPPPTQSQPFVQPAWLVPRLSGEDALQARNAIRNSRSVSRVSRVPTPAGFAPDSPHSPNYPEIRGPATLDSPMAQDYPQSDEEWLGVVVSHPYKPNSAFATSGEEGTVLSHCSHSSRVYSSPGEDGYMRPSPYSGSRDSPHRGSAEQDHDPIEPLELSPSVRMHDFAEVPIRPPAASHMGAPPRGPFRDPSLVLFPEQGLQPAPDILPHWDSGSTRRGRTQQSEHHQHRRPRARTREHSPGPDFGTHLRRSSQSLSPAAHYAPARFDASSLRVGRNDSCEFMSAPAVTYPSDPRMTDQCIPVKNGRRFKDPRQGEISSSVPAAMLNQVNPLVISALRTGWPAFISLNYFSRRMSEVGESSVTAGGETWDVDDAGQVKFKSKRLKELSFEAISWRDWDNLLLLVLSSGDESSHRHFPAFIL</sequence>
<evidence type="ECO:0000313" key="2">
    <source>
        <dbReference type="Proteomes" id="UP001163835"/>
    </source>
</evidence>
<name>A0ACC1TZM9_9AGAR</name>
<dbReference type="Proteomes" id="UP001163835">
    <property type="component" value="Unassembled WGS sequence"/>
</dbReference>
<proteinExistence type="predicted"/>
<gene>
    <name evidence="1" type="ORF">F5876DRAFT_65802</name>
</gene>
<reference evidence="1" key="1">
    <citation type="submission" date="2022-09" db="EMBL/GenBank/DDBJ databases">
        <title>A Global Phylogenomic Analysis of the Shiitake Genus Lentinula.</title>
        <authorList>
            <consortium name="DOE Joint Genome Institute"/>
            <person name="Sierra-Patev S."/>
            <person name="Min B."/>
            <person name="Naranjo-Ortiz M."/>
            <person name="Looney B."/>
            <person name="Konkel Z."/>
            <person name="Slot J.C."/>
            <person name="Sakamoto Y."/>
            <person name="Steenwyk J.L."/>
            <person name="Rokas A."/>
            <person name="Carro J."/>
            <person name="Camarero S."/>
            <person name="Ferreira P."/>
            <person name="Molpeceres G."/>
            <person name="Ruiz-Duenas F.J."/>
            <person name="Serrano A."/>
            <person name="Henrissat B."/>
            <person name="Drula E."/>
            <person name="Hughes K.W."/>
            <person name="Mata J.L."/>
            <person name="Ishikawa N.K."/>
            <person name="Vargas-Isla R."/>
            <person name="Ushijima S."/>
            <person name="Smith C.A."/>
            <person name="Ahrendt S."/>
            <person name="Andreopoulos W."/>
            <person name="He G."/>
            <person name="Labutti K."/>
            <person name="Lipzen A."/>
            <person name="Ng V."/>
            <person name="Riley R."/>
            <person name="Sandor L."/>
            <person name="Barry K."/>
            <person name="Martinez A.T."/>
            <person name="Xiao Y."/>
            <person name="Gibbons J.G."/>
            <person name="Terashima K."/>
            <person name="Grigoriev I.V."/>
            <person name="Hibbett D.S."/>
        </authorList>
    </citation>
    <scope>NUCLEOTIDE SEQUENCE</scope>
    <source>
        <strain evidence="1">TMI1499</strain>
    </source>
</reference>
<protein>
    <submittedName>
        <fullName evidence="1">Uncharacterized protein</fullName>
    </submittedName>
</protein>
<dbReference type="EMBL" id="MU795113">
    <property type="protein sequence ID" value="KAJ3810219.1"/>
    <property type="molecule type" value="Genomic_DNA"/>
</dbReference>
<accession>A0ACC1TZM9</accession>
<organism evidence="1 2">
    <name type="scientific">Lentinula aff. lateritia</name>
    <dbReference type="NCBI Taxonomy" id="2804960"/>
    <lineage>
        <taxon>Eukaryota</taxon>
        <taxon>Fungi</taxon>
        <taxon>Dikarya</taxon>
        <taxon>Basidiomycota</taxon>
        <taxon>Agaricomycotina</taxon>
        <taxon>Agaricomycetes</taxon>
        <taxon>Agaricomycetidae</taxon>
        <taxon>Agaricales</taxon>
        <taxon>Marasmiineae</taxon>
        <taxon>Omphalotaceae</taxon>
        <taxon>Lentinula</taxon>
    </lineage>
</organism>
<comment type="caution">
    <text evidence="1">The sequence shown here is derived from an EMBL/GenBank/DDBJ whole genome shotgun (WGS) entry which is preliminary data.</text>
</comment>
<keyword evidence="2" id="KW-1185">Reference proteome</keyword>
<evidence type="ECO:0000313" key="1">
    <source>
        <dbReference type="EMBL" id="KAJ3810219.1"/>
    </source>
</evidence>